<comment type="caution">
    <text evidence="3">The sequence shown here is derived from an EMBL/GenBank/DDBJ whole genome shotgun (WGS) entry which is preliminary data.</text>
</comment>
<keyword evidence="4" id="KW-1185">Reference proteome</keyword>
<proteinExistence type="predicted"/>
<organism evidence="3 4">
    <name type="scientific">Linum tenue</name>
    <dbReference type="NCBI Taxonomy" id="586396"/>
    <lineage>
        <taxon>Eukaryota</taxon>
        <taxon>Viridiplantae</taxon>
        <taxon>Streptophyta</taxon>
        <taxon>Embryophyta</taxon>
        <taxon>Tracheophyta</taxon>
        <taxon>Spermatophyta</taxon>
        <taxon>Magnoliopsida</taxon>
        <taxon>eudicotyledons</taxon>
        <taxon>Gunneridae</taxon>
        <taxon>Pentapetalae</taxon>
        <taxon>rosids</taxon>
        <taxon>fabids</taxon>
        <taxon>Malpighiales</taxon>
        <taxon>Linaceae</taxon>
        <taxon>Linum</taxon>
    </lineage>
</organism>
<dbReference type="InterPro" id="IPR009072">
    <property type="entry name" value="Histone-fold"/>
</dbReference>
<keyword evidence="2" id="KW-0472">Membrane</keyword>
<accession>A0AAV0Q6D4</accession>
<protein>
    <submittedName>
        <fullName evidence="3">Uncharacterized protein</fullName>
    </submittedName>
</protein>
<gene>
    <name evidence="3" type="ORF">LITE_LOCUS41417</name>
</gene>
<keyword evidence="2" id="KW-0812">Transmembrane</keyword>
<evidence type="ECO:0000313" key="4">
    <source>
        <dbReference type="Proteomes" id="UP001154282"/>
    </source>
</evidence>
<dbReference type="EMBL" id="CAMGYJ010000009">
    <property type="protein sequence ID" value="CAI0539814.1"/>
    <property type="molecule type" value="Genomic_DNA"/>
</dbReference>
<feature type="region of interest" description="Disordered" evidence="1">
    <location>
        <begin position="1"/>
        <end position="29"/>
    </location>
</feature>
<dbReference type="AlphaFoldDB" id="A0AAV0Q6D4"/>
<dbReference type="Gene3D" id="1.10.20.10">
    <property type="entry name" value="Histone, subunit A"/>
    <property type="match status" value="1"/>
</dbReference>
<evidence type="ECO:0000313" key="3">
    <source>
        <dbReference type="EMBL" id="CAI0539814.1"/>
    </source>
</evidence>
<feature type="compositionally biased region" description="Polar residues" evidence="1">
    <location>
        <begin position="1"/>
        <end position="24"/>
    </location>
</feature>
<name>A0AAV0Q6D4_9ROSI</name>
<dbReference type="GO" id="GO:0046982">
    <property type="term" value="F:protein heterodimerization activity"/>
    <property type="evidence" value="ECO:0007669"/>
    <property type="project" value="InterPro"/>
</dbReference>
<evidence type="ECO:0000256" key="1">
    <source>
        <dbReference type="SAM" id="MobiDB-lite"/>
    </source>
</evidence>
<sequence length="189" mass="21534">MSSSGAAGQSSKPAKAGSSQPSETSVKRKRGMFQKDLQHMMYGFGDDPNRVSNCLRWRRKRRYTRRSLAAVMNLTTLCGDNSEGIKSPNATWRDLLIVLCSVLIHNSFNSRKFRWNTWSVIRSSDFSFTLVGVLDGMVIRNSSKLVGALFMCLLLLYIVINTQQLSWFPVKVLLTHRVFWLFLVSDLVY</sequence>
<feature type="transmembrane region" description="Helical" evidence="2">
    <location>
        <begin position="145"/>
        <end position="162"/>
    </location>
</feature>
<reference evidence="3" key="1">
    <citation type="submission" date="2022-08" db="EMBL/GenBank/DDBJ databases">
        <authorList>
            <person name="Gutierrez-Valencia J."/>
        </authorList>
    </citation>
    <scope>NUCLEOTIDE SEQUENCE</scope>
</reference>
<evidence type="ECO:0000256" key="2">
    <source>
        <dbReference type="SAM" id="Phobius"/>
    </source>
</evidence>
<dbReference type="Proteomes" id="UP001154282">
    <property type="component" value="Unassembled WGS sequence"/>
</dbReference>
<keyword evidence="2" id="KW-1133">Transmembrane helix</keyword>